<reference evidence="1 2" key="1">
    <citation type="submission" date="2019-07" db="EMBL/GenBank/DDBJ databases">
        <authorList>
            <person name="Huq M.A."/>
        </authorList>
    </citation>
    <scope>NUCLEOTIDE SEQUENCE [LARGE SCALE GENOMIC DNA]</scope>
    <source>
        <strain evidence="1 2">MAH-19</strain>
    </source>
</reference>
<organism evidence="1 2">
    <name type="scientific">Mucilaginibacter corticis</name>
    <dbReference type="NCBI Taxonomy" id="2597670"/>
    <lineage>
        <taxon>Bacteria</taxon>
        <taxon>Pseudomonadati</taxon>
        <taxon>Bacteroidota</taxon>
        <taxon>Sphingobacteriia</taxon>
        <taxon>Sphingobacteriales</taxon>
        <taxon>Sphingobacteriaceae</taxon>
        <taxon>Mucilaginibacter</taxon>
    </lineage>
</organism>
<dbReference type="EMBL" id="VLPK01000003">
    <property type="protein sequence ID" value="TSJ39168.1"/>
    <property type="molecule type" value="Genomic_DNA"/>
</dbReference>
<name>A0A556MGZ8_9SPHI</name>
<comment type="caution">
    <text evidence="1">The sequence shown here is derived from an EMBL/GenBank/DDBJ whole genome shotgun (WGS) entry which is preliminary data.</text>
</comment>
<sequence>MTIRIPQTAYEKVLKAVVETIPRHAIKITYVSYSYILEAEETIIQSLYAAVNEKLNYLEQIKLTFDQKIDLNPA</sequence>
<protein>
    <submittedName>
        <fullName evidence="1">Uncharacterized protein</fullName>
    </submittedName>
</protein>
<proteinExistence type="predicted"/>
<keyword evidence="2" id="KW-1185">Reference proteome</keyword>
<dbReference type="RefSeq" id="WP_144249206.1">
    <property type="nucleotide sequence ID" value="NZ_VLPK01000003.1"/>
</dbReference>
<gene>
    <name evidence="1" type="ORF">FO440_15500</name>
</gene>
<evidence type="ECO:0000313" key="2">
    <source>
        <dbReference type="Proteomes" id="UP000318733"/>
    </source>
</evidence>
<dbReference type="AlphaFoldDB" id="A0A556MGZ8"/>
<evidence type="ECO:0000313" key="1">
    <source>
        <dbReference type="EMBL" id="TSJ39168.1"/>
    </source>
</evidence>
<dbReference type="Proteomes" id="UP000318733">
    <property type="component" value="Unassembled WGS sequence"/>
</dbReference>
<accession>A0A556MGZ8</accession>